<name>A0ABZ2C2Y0_9PROT</name>
<keyword evidence="1" id="KW-0732">Signal</keyword>
<dbReference type="RefSeq" id="WP_331255629.1">
    <property type="nucleotide sequence ID" value="NZ_CP133270.1"/>
</dbReference>
<feature type="chain" id="PRO_5046252663" evidence="1">
    <location>
        <begin position="25"/>
        <end position="459"/>
    </location>
</feature>
<gene>
    <name evidence="2" type="ORF">Bealeia1_00994</name>
</gene>
<protein>
    <submittedName>
        <fullName evidence="2">Uncharacterized protein</fullName>
    </submittedName>
</protein>
<accession>A0ABZ2C2Y0</accession>
<dbReference type="Proteomes" id="UP001330434">
    <property type="component" value="Chromosome"/>
</dbReference>
<organism evidence="2 3">
    <name type="scientific">Candidatus Bealeia paramacronuclearis</name>
    <dbReference type="NCBI Taxonomy" id="1921001"/>
    <lineage>
        <taxon>Bacteria</taxon>
        <taxon>Pseudomonadati</taxon>
        <taxon>Pseudomonadota</taxon>
        <taxon>Alphaproteobacteria</taxon>
        <taxon>Holosporales</taxon>
        <taxon>Holosporaceae</taxon>
        <taxon>Candidatus Bealeia</taxon>
    </lineage>
</organism>
<proteinExistence type="predicted"/>
<evidence type="ECO:0000313" key="3">
    <source>
        <dbReference type="Proteomes" id="UP001330434"/>
    </source>
</evidence>
<dbReference type="EMBL" id="CP133270">
    <property type="protein sequence ID" value="WVX66807.1"/>
    <property type="molecule type" value="Genomic_DNA"/>
</dbReference>
<evidence type="ECO:0000313" key="2">
    <source>
        <dbReference type="EMBL" id="WVX66807.1"/>
    </source>
</evidence>
<keyword evidence="3" id="KW-1185">Reference proteome</keyword>
<feature type="signal peptide" evidence="1">
    <location>
        <begin position="1"/>
        <end position="24"/>
    </location>
</feature>
<evidence type="ECO:0000256" key="1">
    <source>
        <dbReference type="SAM" id="SignalP"/>
    </source>
</evidence>
<sequence length="459" mass="47413">MTLRLSKIALVTTALMTQVSMLSAVLTPVQDLTETKRTSPIAKQLTTDGVWHSTVASDLDSTLDGATLGTMIVTPSTAQYWGFDSSSNKLRVLATSNSAWSLYELVLSASWSATSTLTLAETKRDGTTGPGSPKSLVLTATKTGTPADLTRAGLVTFLQGSSLTGLSTTTGTGITLTSTAAAITGWGFTARFLDNGSTAFAGTLDPITQGYTLPLTLSDGVTTKNLTTIVDLSQSLVAANSTTAVPFKFTNNQLEVDFNTYPGTFVRTASVNTGYLGAVNAFTGRAITSGGFYNNVVLADNDLIDIVGVTSGTVYSNLAAKAGTLVSASGYAVGSFGSSALTNTYGFTYLGSTDLTNAVWSSDNANLVLTGTVGTGVTDTFKVAITGPIMKTGTQETLILTSATTGRVVFLRTFDSTGIDESGVTGVSSSMKNAIVANALAQLFNGVVTTVAHKTFNQI</sequence>
<reference evidence="2 3" key="1">
    <citation type="journal article" date="2024" name="Environ. Microbiol.">
        <title>Novel evolutionary insights on the interactions of the Holosporales (Alphaproteobacteria) with eukaryotic hosts from comparative genomics.</title>
        <authorList>
            <person name="Giovannini M."/>
            <person name="Petroni G."/>
            <person name="Castelli M."/>
        </authorList>
    </citation>
    <scope>NUCLEOTIDE SEQUENCE [LARGE SCALE GENOMIC DNA]</scope>
    <source>
        <strain evidence="2 3">US_Bl 15I1</strain>
    </source>
</reference>